<organism evidence="2">
    <name type="scientific">marine sediment metagenome</name>
    <dbReference type="NCBI Taxonomy" id="412755"/>
    <lineage>
        <taxon>unclassified sequences</taxon>
        <taxon>metagenomes</taxon>
        <taxon>ecological metagenomes</taxon>
    </lineage>
</organism>
<accession>A0A0F9IT00</accession>
<protein>
    <submittedName>
        <fullName evidence="2">Uncharacterized protein</fullName>
    </submittedName>
</protein>
<reference evidence="2" key="1">
    <citation type="journal article" date="2015" name="Nature">
        <title>Complex archaea that bridge the gap between prokaryotes and eukaryotes.</title>
        <authorList>
            <person name="Spang A."/>
            <person name="Saw J.H."/>
            <person name="Jorgensen S.L."/>
            <person name="Zaremba-Niedzwiedzka K."/>
            <person name="Martijn J."/>
            <person name="Lind A.E."/>
            <person name="van Eijk R."/>
            <person name="Schleper C."/>
            <person name="Guy L."/>
            <person name="Ettema T.J."/>
        </authorList>
    </citation>
    <scope>NUCLEOTIDE SEQUENCE</scope>
</reference>
<sequence>MGKKTVNNNKTGIGKVPNDKPVTYKIKTEGG</sequence>
<dbReference type="EMBL" id="LAZR01020068">
    <property type="protein sequence ID" value="KKL90217.1"/>
    <property type="molecule type" value="Genomic_DNA"/>
</dbReference>
<evidence type="ECO:0000313" key="2">
    <source>
        <dbReference type="EMBL" id="KKL90217.1"/>
    </source>
</evidence>
<feature type="region of interest" description="Disordered" evidence="1">
    <location>
        <begin position="1"/>
        <end position="20"/>
    </location>
</feature>
<feature type="non-terminal residue" evidence="2">
    <location>
        <position position="31"/>
    </location>
</feature>
<comment type="caution">
    <text evidence="2">The sequence shown here is derived from an EMBL/GenBank/DDBJ whole genome shotgun (WGS) entry which is preliminary data.</text>
</comment>
<proteinExistence type="predicted"/>
<name>A0A0F9IT00_9ZZZZ</name>
<evidence type="ECO:0000256" key="1">
    <source>
        <dbReference type="SAM" id="MobiDB-lite"/>
    </source>
</evidence>
<feature type="compositionally biased region" description="Polar residues" evidence="1">
    <location>
        <begin position="1"/>
        <end position="11"/>
    </location>
</feature>
<dbReference type="AlphaFoldDB" id="A0A0F9IT00"/>
<gene>
    <name evidence="2" type="ORF">LCGC14_1906850</name>
</gene>